<proteinExistence type="inferred from homology"/>
<comment type="caution">
    <text evidence="14">The sequence shown here is derived from an EMBL/GenBank/DDBJ whole genome shotgun (WGS) entry which is preliminary data.</text>
</comment>
<dbReference type="CDD" id="cd18773">
    <property type="entry name" value="PDC1_HK_sensor"/>
    <property type="match status" value="1"/>
</dbReference>
<evidence type="ECO:0000256" key="1">
    <source>
        <dbReference type="ARBA" id="ARBA00004651"/>
    </source>
</evidence>
<gene>
    <name evidence="14" type="ORF">DEX24_07195</name>
</gene>
<dbReference type="OrthoDB" id="9762005at2"/>
<name>A0A2U3AMD8_9BACL</name>
<dbReference type="GO" id="GO:0006935">
    <property type="term" value="P:chemotaxis"/>
    <property type="evidence" value="ECO:0007669"/>
    <property type="project" value="UniProtKB-KW"/>
</dbReference>
<dbReference type="CDD" id="cd12912">
    <property type="entry name" value="PDC2_MCP_like"/>
    <property type="match status" value="1"/>
</dbReference>
<evidence type="ECO:0000256" key="8">
    <source>
        <dbReference type="ARBA" id="ARBA00023224"/>
    </source>
</evidence>
<evidence type="ECO:0000256" key="5">
    <source>
        <dbReference type="ARBA" id="ARBA00022692"/>
    </source>
</evidence>
<dbReference type="InterPro" id="IPR033479">
    <property type="entry name" value="dCache_1"/>
</dbReference>
<accession>A0A2U3AMD8</accession>
<protein>
    <submittedName>
        <fullName evidence="14">Methyl-accepting chemotaxis protein</fullName>
    </submittedName>
</protein>
<dbReference type="Gene3D" id="1.10.8.500">
    <property type="entry name" value="HAMP domain in histidine kinase"/>
    <property type="match status" value="1"/>
</dbReference>
<evidence type="ECO:0000256" key="3">
    <source>
        <dbReference type="ARBA" id="ARBA00022481"/>
    </source>
</evidence>
<keyword evidence="3" id="KW-0488">Methylation</keyword>
<feature type="transmembrane region" description="Helical" evidence="11">
    <location>
        <begin position="12"/>
        <end position="31"/>
    </location>
</feature>
<keyword evidence="6 11" id="KW-1133">Transmembrane helix</keyword>
<dbReference type="Gene3D" id="1.10.287.950">
    <property type="entry name" value="Methyl-accepting chemotaxis protein"/>
    <property type="match status" value="1"/>
</dbReference>
<evidence type="ECO:0000256" key="4">
    <source>
        <dbReference type="ARBA" id="ARBA00022500"/>
    </source>
</evidence>
<dbReference type="GO" id="GO:0007165">
    <property type="term" value="P:signal transduction"/>
    <property type="evidence" value="ECO:0007669"/>
    <property type="project" value="UniProtKB-KW"/>
</dbReference>
<organism evidence="14 15">
    <name type="scientific">Kurthia sibirica</name>
    <dbReference type="NCBI Taxonomy" id="202750"/>
    <lineage>
        <taxon>Bacteria</taxon>
        <taxon>Bacillati</taxon>
        <taxon>Bacillota</taxon>
        <taxon>Bacilli</taxon>
        <taxon>Bacillales</taxon>
        <taxon>Caryophanaceae</taxon>
        <taxon>Kurthia</taxon>
    </lineage>
</organism>
<dbReference type="Proteomes" id="UP000245938">
    <property type="component" value="Unassembled WGS sequence"/>
</dbReference>
<keyword evidence="5 11" id="KW-0812">Transmembrane</keyword>
<dbReference type="Pfam" id="PF02743">
    <property type="entry name" value="dCache_1"/>
    <property type="match status" value="1"/>
</dbReference>
<feature type="transmembrane region" description="Helical" evidence="11">
    <location>
        <begin position="273"/>
        <end position="295"/>
    </location>
</feature>
<evidence type="ECO:0000256" key="6">
    <source>
        <dbReference type="ARBA" id="ARBA00022989"/>
    </source>
</evidence>
<keyword evidence="4" id="KW-0145">Chemotaxis</keyword>
<dbReference type="InterPro" id="IPR004089">
    <property type="entry name" value="MCPsignal_dom"/>
</dbReference>
<comment type="subcellular location">
    <subcellularLocation>
        <location evidence="1">Cell membrane</location>
        <topology evidence="1">Multi-pass membrane protein</topology>
    </subcellularLocation>
</comment>
<dbReference type="CDD" id="cd06225">
    <property type="entry name" value="HAMP"/>
    <property type="match status" value="1"/>
</dbReference>
<dbReference type="EMBL" id="QFVR01000007">
    <property type="protein sequence ID" value="PWI25687.1"/>
    <property type="molecule type" value="Genomic_DNA"/>
</dbReference>
<evidence type="ECO:0000259" key="12">
    <source>
        <dbReference type="PROSITE" id="PS50111"/>
    </source>
</evidence>
<evidence type="ECO:0000256" key="7">
    <source>
        <dbReference type="ARBA" id="ARBA00023136"/>
    </source>
</evidence>
<keyword evidence="7 11" id="KW-0472">Membrane</keyword>
<feature type="domain" description="Methyl-accepting transducer" evidence="12">
    <location>
        <begin position="363"/>
        <end position="599"/>
    </location>
</feature>
<dbReference type="Gene3D" id="3.30.450.20">
    <property type="entry name" value="PAS domain"/>
    <property type="match status" value="2"/>
</dbReference>
<keyword evidence="15" id="KW-1185">Reference proteome</keyword>
<keyword evidence="8 10" id="KW-0807">Transducer</keyword>
<dbReference type="Pfam" id="PF00672">
    <property type="entry name" value="HAMP"/>
    <property type="match status" value="1"/>
</dbReference>
<dbReference type="PANTHER" id="PTHR32089">
    <property type="entry name" value="METHYL-ACCEPTING CHEMOTAXIS PROTEIN MCPB"/>
    <property type="match status" value="1"/>
</dbReference>
<evidence type="ECO:0000256" key="2">
    <source>
        <dbReference type="ARBA" id="ARBA00022475"/>
    </source>
</evidence>
<sequence length="649" mass="70869">MKKNKSIRFKLILSFLGILLIPTLLIGWLSYDSAKKQIMTQQQQYAQTSINILNSNVTNAITSKIHEIDFLAERIDRDMLKMNKNAVIRNVLGDYISSHKDVELAYVGTAEGDMIRMPYFIYDKSYNPTTRPWYKGAFASDSYSISDPYISEDTGDLTITISKKLSDSSGIIGIDMSLQQFDTLANEVKIGKKGYISIVDKAGNYISHPHSDAGSSAPENLKKILSSNREATIEDEKFYTSAITNNSTDWHLIGVTYKSEGQAIANKTLQTNIILIIISLLVGSVVVLIVIRAIITPLKRLRDHAIEISNGNLTVPITIHSTDEIGDLAQAFDQMKNNLADVLRNMKDATTTVQASAQLLASSAEQNIAASQQITSAMEHVTVGTETQMTNIDQSNQAIDEMAQGVSGIANDASKVTVLSQTAREQALDGGKAIDHTVLQMRSIHEAVNNTDQKIRGLYDRTKEIGTILEMIRTIADQTNLLALNASIEAARAGEHGKGFAVVAEEVRKLAESSQQSARQIDDLIAAVQQDTGATVEIMKNTISCVQQGTAIATETADKFAAIITSMKDITPRMENMSATSEEMAATIHEVSTNVQMLSDIAKDNAASSEQVSASTEESLSSMENMSSTAQELLAMSEHVNAIIRQFKL</sequence>
<evidence type="ECO:0000259" key="13">
    <source>
        <dbReference type="PROSITE" id="PS50885"/>
    </source>
</evidence>
<evidence type="ECO:0000313" key="14">
    <source>
        <dbReference type="EMBL" id="PWI25687.1"/>
    </source>
</evidence>
<dbReference type="PROSITE" id="PS50111">
    <property type="entry name" value="CHEMOTAXIS_TRANSDUC_2"/>
    <property type="match status" value="1"/>
</dbReference>
<comment type="similarity">
    <text evidence="9">Belongs to the methyl-accepting chemotaxis (MCP) protein family.</text>
</comment>
<dbReference type="Pfam" id="PF00015">
    <property type="entry name" value="MCPsignal"/>
    <property type="match status" value="1"/>
</dbReference>
<dbReference type="SMART" id="SM00283">
    <property type="entry name" value="MA"/>
    <property type="match status" value="1"/>
</dbReference>
<evidence type="ECO:0000256" key="10">
    <source>
        <dbReference type="PROSITE-ProRule" id="PRU00284"/>
    </source>
</evidence>
<evidence type="ECO:0000256" key="9">
    <source>
        <dbReference type="ARBA" id="ARBA00029447"/>
    </source>
</evidence>
<dbReference type="CDD" id="cd11386">
    <property type="entry name" value="MCP_signal"/>
    <property type="match status" value="1"/>
</dbReference>
<dbReference type="SMART" id="SM00304">
    <property type="entry name" value="HAMP"/>
    <property type="match status" value="1"/>
</dbReference>
<feature type="domain" description="HAMP" evidence="13">
    <location>
        <begin position="292"/>
        <end position="344"/>
    </location>
</feature>
<dbReference type="InterPro" id="IPR003660">
    <property type="entry name" value="HAMP_dom"/>
</dbReference>
<dbReference type="SUPFAM" id="SSF103190">
    <property type="entry name" value="Sensory domain-like"/>
    <property type="match status" value="1"/>
</dbReference>
<reference evidence="14 15" key="1">
    <citation type="submission" date="2018-05" db="EMBL/GenBank/DDBJ databases">
        <title>Kurthia sibirica genome sequence.</title>
        <authorList>
            <person name="Maclea K.S."/>
            <person name="Goen A.E."/>
        </authorList>
    </citation>
    <scope>NUCLEOTIDE SEQUENCE [LARGE SCALE GENOMIC DNA]</scope>
    <source>
        <strain evidence="14 15">ATCC 49154</strain>
    </source>
</reference>
<evidence type="ECO:0000313" key="15">
    <source>
        <dbReference type="Proteomes" id="UP000245938"/>
    </source>
</evidence>
<dbReference type="GO" id="GO:0005886">
    <property type="term" value="C:plasma membrane"/>
    <property type="evidence" value="ECO:0007669"/>
    <property type="project" value="UniProtKB-SubCell"/>
</dbReference>
<dbReference type="PANTHER" id="PTHR32089:SF114">
    <property type="entry name" value="METHYL-ACCEPTING CHEMOTAXIS PROTEIN MCPB"/>
    <property type="match status" value="1"/>
</dbReference>
<dbReference type="InterPro" id="IPR029151">
    <property type="entry name" value="Sensor-like_sf"/>
</dbReference>
<dbReference type="AlphaFoldDB" id="A0A2U3AMD8"/>
<evidence type="ECO:0000256" key="11">
    <source>
        <dbReference type="SAM" id="Phobius"/>
    </source>
</evidence>
<dbReference type="PROSITE" id="PS50885">
    <property type="entry name" value="HAMP"/>
    <property type="match status" value="1"/>
</dbReference>
<dbReference type="SUPFAM" id="SSF58104">
    <property type="entry name" value="Methyl-accepting chemotaxis protein (MCP) signaling domain"/>
    <property type="match status" value="1"/>
</dbReference>
<dbReference type="RefSeq" id="WP_109305741.1">
    <property type="nucleotide sequence ID" value="NZ_BJUF01000013.1"/>
</dbReference>
<keyword evidence="2" id="KW-1003">Cell membrane</keyword>